<proteinExistence type="predicted"/>
<name>A0ABD1WR30_9LAMI</name>
<feature type="domain" description="NAB" evidence="4">
    <location>
        <begin position="10"/>
        <end position="81"/>
    </location>
</feature>
<keyword evidence="1 2" id="KW-0175">Coiled coil</keyword>
<dbReference type="Proteomes" id="UP001604277">
    <property type="component" value="Unassembled WGS sequence"/>
</dbReference>
<feature type="compositionally biased region" description="Basic and acidic residues" evidence="3">
    <location>
        <begin position="113"/>
        <end position="122"/>
    </location>
</feature>
<dbReference type="EMBL" id="JBFOLJ010000003">
    <property type="protein sequence ID" value="KAL2551133.1"/>
    <property type="molecule type" value="Genomic_DNA"/>
</dbReference>
<evidence type="ECO:0000313" key="6">
    <source>
        <dbReference type="Proteomes" id="UP001604277"/>
    </source>
</evidence>
<feature type="compositionally biased region" description="Basic residues" evidence="3">
    <location>
        <begin position="1"/>
        <end position="10"/>
    </location>
</feature>
<comment type="caution">
    <text evidence="5">The sequence shown here is derived from an EMBL/GenBank/DDBJ whole genome shotgun (WGS) entry which is preliminary data.</text>
</comment>
<gene>
    <name evidence="5" type="ORF">Fot_12663</name>
</gene>
<feature type="compositionally biased region" description="Basic and acidic residues" evidence="3">
    <location>
        <begin position="18"/>
        <end position="31"/>
    </location>
</feature>
<protein>
    <submittedName>
        <fullName evidence="5">COP1-interactive protein 1</fullName>
    </submittedName>
</protein>
<keyword evidence="6" id="KW-1185">Reference proteome</keyword>
<accession>A0ABD1WR30</accession>
<feature type="coiled-coil region" evidence="2">
    <location>
        <begin position="150"/>
        <end position="459"/>
    </location>
</feature>
<evidence type="ECO:0000259" key="4">
    <source>
        <dbReference type="PROSITE" id="PS51774"/>
    </source>
</evidence>
<dbReference type="PANTHER" id="PTHR47357">
    <property type="entry name" value="COP1-INTERACTIVE PROTEIN 1"/>
    <property type="match status" value="1"/>
</dbReference>
<feature type="region of interest" description="Disordered" evidence="3">
    <location>
        <begin position="85"/>
        <end position="127"/>
    </location>
</feature>
<dbReference type="InterPro" id="IPR011684">
    <property type="entry name" value="NAB"/>
</dbReference>
<evidence type="ECO:0000313" key="5">
    <source>
        <dbReference type="EMBL" id="KAL2551133.1"/>
    </source>
</evidence>
<organism evidence="5 6">
    <name type="scientific">Forsythia ovata</name>
    <dbReference type="NCBI Taxonomy" id="205694"/>
    <lineage>
        <taxon>Eukaryota</taxon>
        <taxon>Viridiplantae</taxon>
        <taxon>Streptophyta</taxon>
        <taxon>Embryophyta</taxon>
        <taxon>Tracheophyta</taxon>
        <taxon>Spermatophyta</taxon>
        <taxon>Magnoliopsida</taxon>
        <taxon>eudicotyledons</taxon>
        <taxon>Gunneridae</taxon>
        <taxon>Pentapetalae</taxon>
        <taxon>asterids</taxon>
        <taxon>lamiids</taxon>
        <taxon>Lamiales</taxon>
        <taxon>Oleaceae</taxon>
        <taxon>Forsythieae</taxon>
        <taxon>Forsythia</taxon>
    </lineage>
</organism>
<feature type="coiled-coil region" evidence="2">
    <location>
        <begin position="650"/>
        <end position="726"/>
    </location>
</feature>
<dbReference type="Pfam" id="PF07765">
    <property type="entry name" value="KIP1"/>
    <property type="match status" value="1"/>
</dbReference>
<evidence type="ECO:0000256" key="1">
    <source>
        <dbReference type="ARBA" id="ARBA00023054"/>
    </source>
</evidence>
<evidence type="ECO:0000256" key="2">
    <source>
        <dbReference type="SAM" id="Coils"/>
    </source>
</evidence>
<reference evidence="6" key="1">
    <citation type="submission" date="2024-07" db="EMBL/GenBank/DDBJ databases">
        <title>Two chromosome-level genome assemblies of Korean endemic species Abeliophyllum distichum and Forsythia ovata (Oleaceae).</title>
        <authorList>
            <person name="Jang H."/>
        </authorList>
    </citation>
    <scope>NUCLEOTIDE SEQUENCE [LARGE SCALE GENOMIC DNA]</scope>
</reference>
<dbReference type="PROSITE" id="PS51774">
    <property type="entry name" value="NAB"/>
    <property type="match status" value="1"/>
</dbReference>
<dbReference type="PANTHER" id="PTHR47357:SF1">
    <property type="entry name" value="SPINDLE POLE BODY COMPONENT 110"/>
    <property type="match status" value="1"/>
</dbReference>
<feature type="region of interest" description="Disordered" evidence="3">
    <location>
        <begin position="1"/>
        <end position="31"/>
    </location>
</feature>
<dbReference type="AlphaFoldDB" id="A0ABD1WR30"/>
<evidence type="ECO:0000256" key="3">
    <source>
        <dbReference type="SAM" id="MobiDB-lite"/>
    </source>
</evidence>
<sequence length="775" mass="91148">MPNHSLRKSFKSVFQSHVDPEKEEELKGTKSEIEGKVQKILYILKTEDDKDGKEKLMDMIEDFHNHYQSLFDRYDHLTEALRRRVRAKQEKHSSSSSSDSDSDSDVSPKKKGTKNEKSDNNFKNRTPNIKQELEIAYSLITEKEASIYSTEEEKRNHEDLRTIMEQLKHEKEALQLELEAKRGAFSTLEGQLESAEKEVAKLSKIQMATEEENNSLSFEILQLENEIKQSQKTRDQETSEFLIQIETLKEELAKKSSEFIINVETLKEELVNKTFEQQKTLEEREHFAVRAKDLELKINSLSNLKDELEEQLRMKSQDVIQLQEEKEKLKVQNSELDEQASNIQDEGNKLREEKAVQESKISELQKILTEREEKVNALQKKLYDVQNEASFQITDLSEEVNHLRQEKEQLQSEKILLEMQIEGSKQESMESLAQLDNQNTKLQNKIIDQEEKLKEQEGTFFKLREVQEKLEVQFRISEEKLKTTEKMEEIIEQFQKDVDLKNHKVDQLEENMEDLKRDLEMKGDEVSTLVENLRTTEVKLRLTSQKLRITEQLLTEKEDNHRSKEEKSQEEQKLLKESVATMSGTIETYKKAQLNTAKEISEKVTDTLTGIDSFSVKFEEDYGHLKSRIHEIVNELEIATNWIKESNGEKHRLKKEIGNFIQQLKDEKERELLLRAKVRELETTMQKDENEKIILTKIVKQGEEKMTELEKMIKERDDKMGELETEMNKKEVGFLSLAEQKREAIKQLCIWIDYHRNRYDHLISKTTSGRRKIAT</sequence>
<feature type="coiled-coil region" evidence="2">
    <location>
        <begin position="491"/>
        <end position="574"/>
    </location>
</feature>